<dbReference type="Proteomes" id="UP000268908">
    <property type="component" value="Unassembled WGS sequence"/>
</dbReference>
<keyword evidence="2" id="KW-1185">Reference proteome</keyword>
<organism evidence="1 2">
    <name type="scientific">Sulfurisoma sediminicola</name>
    <dbReference type="NCBI Taxonomy" id="1381557"/>
    <lineage>
        <taxon>Bacteria</taxon>
        <taxon>Pseudomonadati</taxon>
        <taxon>Pseudomonadota</taxon>
        <taxon>Betaproteobacteria</taxon>
        <taxon>Nitrosomonadales</taxon>
        <taxon>Sterolibacteriaceae</taxon>
        <taxon>Sulfurisoma</taxon>
    </lineage>
</organism>
<gene>
    <name evidence="1" type="ORF">DFR35_1507</name>
</gene>
<protein>
    <submittedName>
        <fullName evidence="1">Uncharacterized protein</fullName>
    </submittedName>
</protein>
<name>A0A497XDT5_9PROT</name>
<dbReference type="OrthoDB" id="9181667at2"/>
<accession>A0A497XDT5</accession>
<dbReference type="EMBL" id="RCCI01000005">
    <property type="protein sequence ID" value="RLJ64859.1"/>
    <property type="molecule type" value="Genomic_DNA"/>
</dbReference>
<reference evidence="1 2" key="1">
    <citation type="submission" date="2018-10" db="EMBL/GenBank/DDBJ databases">
        <title>Genomic Encyclopedia of Type Strains, Phase IV (KMG-IV): sequencing the most valuable type-strain genomes for metagenomic binning, comparative biology and taxonomic classification.</title>
        <authorList>
            <person name="Goeker M."/>
        </authorList>
    </citation>
    <scope>NUCLEOTIDE SEQUENCE [LARGE SCALE GENOMIC DNA]</scope>
    <source>
        <strain evidence="1 2">DSM 26916</strain>
    </source>
</reference>
<evidence type="ECO:0000313" key="1">
    <source>
        <dbReference type="EMBL" id="RLJ64859.1"/>
    </source>
</evidence>
<dbReference type="RefSeq" id="WP_121241223.1">
    <property type="nucleotide sequence ID" value="NZ_BHVV01000006.1"/>
</dbReference>
<evidence type="ECO:0000313" key="2">
    <source>
        <dbReference type="Proteomes" id="UP000268908"/>
    </source>
</evidence>
<proteinExistence type="predicted"/>
<dbReference type="AlphaFoldDB" id="A0A497XDT5"/>
<comment type="caution">
    <text evidence="1">The sequence shown here is derived from an EMBL/GenBank/DDBJ whole genome shotgun (WGS) entry which is preliminary data.</text>
</comment>
<sequence>MKIHQLPTGARFEYEGDEYVKTGPLFATGKGGQRLIPKYAVLKPLGAVEGAREKPEGDALSRPKVLEAFETFYAECQSRLPEDRRPALAAARERFLQALD</sequence>